<feature type="domain" description="Rubredoxin-like" evidence="9">
    <location>
        <begin position="460"/>
        <end position="511"/>
    </location>
</feature>
<dbReference type="InterPro" id="IPR001279">
    <property type="entry name" value="Metallo-B-lactamas"/>
</dbReference>
<dbReference type="RefSeq" id="WP_153448330.1">
    <property type="nucleotide sequence ID" value="NZ_CP045700.1"/>
</dbReference>
<dbReference type="PROSITE" id="PS50903">
    <property type="entry name" value="RUBREDOXIN_LIKE"/>
    <property type="match status" value="1"/>
</dbReference>
<evidence type="ECO:0000256" key="5">
    <source>
        <dbReference type="ARBA" id="ARBA00022723"/>
    </source>
</evidence>
<dbReference type="PROSITE" id="PS50902">
    <property type="entry name" value="FLAVODOXIN_LIKE"/>
    <property type="match status" value="1"/>
</dbReference>
<evidence type="ECO:0000256" key="3">
    <source>
        <dbReference type="ARBA" id="ARBA00022630"/>
    </source>
</evidence>
<dbReference type="SMART" id="SM00849">
    <property type="entry name" value="Lactamase_B"/>
    <property type="match status" value="1"/>
</dbReference>
<keyword evidence="2" id="KW-0813">Transport</keyword>
<feature type="domain" description="Flavodoxin-like" evidence="8">
    <location>
        <begin position="254"/>
        <end position="393"/>
    </location>
</feature>
<sequence>MSIHVKNNIHWVGQRDWEVQNFHGTEYKITRGTSYNSYLIREEKTVLIDTVDHRFSQQFIQNLEMEIDLNEIDYIVINHAEEDHAGALGALLAKIPNTPIYCTENAVDSITGHHHQPDWNFNVVRTGDSIDLGNGKALVFVESPMLHWPDSMMTYMTGDAVLFSNDAFGQHYCDEHLFNDEVDQVELYEQCLRYYANILTPFSALVTAKIKEVLSLELPVDMIATAHGIVWRDNPTQIIHQYLEWADNYQEDRITLFYDSMSNNTRMMADGIAQGIHDIDPNVAVKVFNVSLHDKNEILSSVFRSKGILVGSSTMNNVMMPKVAGMLEEITGMRFKNKKAAAFGSYGWNGGAVDRIHTRLMDCGFETAISKKTKWRPDGKAMQECREYGRQIAREWALYELSNTISPIVKQTTGVPVSKAVPNEVKQAANAPVTGIAIPAASVEIEAPKTTEQTSNDANDQAMLCTVCQWVYEPELGEPNQGVEPGTAWAEVPEYFLCPDCGIGKEVFEPCASKLGKNNGSQVA</sequence>
<dbReference type="EMBL" id="CP045700">
    <property type="protein sequence ID" value="QGA66195.1"/>
    <property type="molecule type" value="Genomic_DNA"/>
</dbReference>
<evidence type="ECO:0000259" key="9">
    <source>
        <dbReference type="PROSITE" id="PS50903"/>
    </source>
</evidence>
<dbReference type="Pfam" id="PF19583">
    <property type="entry name" value="ODP"/>
    <property type="match status" value="1"/>
</dbReference>
<dbReference type="InterPro" id="IPR029039">
    <property type="entry name" value="Flavoprotein-like_sf"/>
</dbReference>
<keyword evidence="3" id="KW-0285">Flavoprotein</keyword>
<dbReference type="Proteomes" id="UP000348942">
    <property type="component" value="Chromosome 2"/>
</dbReference>
<dbReference type="GO" id="GO:0005506">
    <property type="term" value="F:iron ion binding"/>
    <property type="evidence" value="ECO:0007669"/>
    <property type="project" value="InterPro"/>
</dbReference>
<evidence type="ECO:0000313" key="10">
    <source>
        <dbReference type="EMBL" id="QGA66195.1"/>
    </source>
</evidence>
<dbReference type="InterPro" id="IPR045761">
    <property type="entry name" value="ODP_dom"/>
</dbReference>
<protein>
    <submittedName>
        <fullName evidence="10">Anaerobic nitric oxide reductase flavorubredoxin</fullName>
    </submittedName>
</protein>
<dbReference type="SUPFAM" id="SSF57802">
    <property type="entry name" value="Rubredoxin-like"/>
    <property type="match status" value="1"/>
</dbReference>
<evidence type="ECO:0000256" key="6">
    <source>
        <dbReference type="ARBA" id="ARBA00022982"/>
    </source>
</evidence>
<dbReference type="PANTHER" id="PTHR43717:SF1">
    <property type="entry name" value="ANAEROBIC NITRIC OXIDE REDUCTASE FLAVORUBREDOXIN"/>
    <property type="match status" value="1"/>
</dbReference>
<evidence type="ECO:0000256" key="4">
    <source>
        <dbReference type="ARBA" id="ARBA00022643"/>
    </source>
</evidence>
<dbReference type="PRINTS" id="PR00163">
    <property type="entry name" value="RUBREDOXIN"/>
</dbReference>
<name>A0A5Q0TJI2_9VIBR</name>
<dbReference type="NCBIfam" id="NF003954">
    <property type="entry name" value="PRK05452.1"/>
    <property type="match status" value="1"/>
</dbReference>
<organism evidence="10 11">
    <name type="scientific">Vibrio algicola</name>
    <dbReference type="NCBI Taxonomy" id="2662262"/>
    <lineage>
        <taxon>Bacteria</taxon>
        <taxon>Pseudomonadati</taxon>
        <taxon>Pseudomonadota</taxon>
        <taxon>Gammaproteobacteria</taxon>
        <taxon>Vibrionales</taxon>
        <taxon>Vibrionaceae</taxon>
        <taxon>Vibrio</taxon>
    </lineage>
</organism>
<dbReference type="Gene3D" id="3.40.50.360">
    <property type="match status" value="1"/>
</dbReference>
<keyword evidence="7" id="KW-0408">Iron</keyword>
<dbReference type="InterPro" id="IPR024935">
    <property type="entry name" value="Rubredoxin_dom"/>
</dbReference>
<evidence type="ECO:0000313" key="11">
    <source>
        <dbReference type="Proteomes" id="UP000348942"/>
    </source>
</evidence>
<reference evidence="10 11" key="1">
    <citation type="submission" date="2019-10" db="EMBL/GenBank/DDBJ databases">
        <title>Vibrio sp. nov., isolated from Coralline algae surface.</title>
        <authorList>
            <person name="Geng Y."/>
            <person name="Zhang X."/>
        </authorList>
    </citation>
    <scope>NUCLEOTIDE SEQUENCE [LARGE SCALE GENOMIC DNA]</scope>
    <source>
        <strain evidence="10 11">SM1977</strain>
    </source>
</reference>
<dbReference type="SUPFAM" id="SSF52218">
    <property type="entry name" value="Flavoproteins"/>
    <property type="match status" value="1"/>
</dbReference>
<evidence type="ECO:0000259" key="8">
    <source>
        <dbReference type="PROSITE" id="PS50902"/>
    </source>
</evidence>
<dbReference type="InterPro" id="IPR036866">
    <property type="entry name" value="RibonucZ/Hydroxyglut_hydro"/>
</dbReference>
<dbReference type="SUPFAM" id="SSF56281">
    <property type="entry name" value="Metallo-hydrolase/oxidoreductase"/>
    <property type="match status" value="1"/>
</dbReference>
<keyword evidence="6" id="KW-0249">Electron transport</keyword>
<dbReference type="Pfam" id="PF00258">
    <property type="entry name" value="Flavodoxin_1"/>
    <property type="match status" value="1"/>
</dbReference>
<comment type="similarity">
    <text evidence="1">In the N-terminal section; belongs to the zinc metallo-hydrolase group 3 family.</text>
</comment>
<evidence type="ECO:0000256" key="7">
    <source>
        <dbReference type="ARBA" id="ARBA00023004"/>
    </source>
</evidence>
<dbReference type="CDD" id="cd07709">
    <property type="entry name" value="flavodiiron_proteins_MBL-fold"/>
    <property type="match status" value="1"/>
</dbReference>
<dbReference type="InterPro" id="IPR024934">
    <property type="entry name" value="Rubredoxin-like_dom"/>
</dbReference>
<dbReference type="Gene3D" id="3.60.15.10">
    <property type="entry name" value="Ribonuclease Z/Hydroxyacylglutathione hydrolase-like"/>
    <property type="match status" value="1"/>
</dbReference>
<dbReference type="CDD" id="cd00730">
    <property type="entry name" value="rubredoxin"/>
    <property type="match status" value="1"/>
</dbReference>
<proteinExistence type="inferred from homology"/>
<keyword evidence="4" id="KW-0288">FMN</keyword>
<dbReference type="InterPro" id="IPR008254">
    <property type="entry name" value="Flavodoxin/NO_synth"/>
</dbReference>
<accession>A0A5Q0TJI2</accession>
<dbReference type="PANTHER" id="PTHR43717">
    <property type="entry name" value="ANAEROBIC NITRIC OXIDE REDUCTASE FLAVORUBREDOXIN"/>
    <property type="match status" value="1"/>
</dbReference>
<dbReference type="GO" id="GO:0010181">
    <property type="term" value="F:FMN binding"/>
    <property type="evidence" value="ECO:0007669"/>
    <property type="project" value="InterPro"/>
</dbReference>
<dbReference type="Pfam" id="PF00301">
    <property type="entry name" value="Rubredoxin"/>
    <property type="match status" value="1"/>
</dbReference>
<dbReference type="Gene3D" id="2.20.28.10">
    <property type="match status" value="1"/>
</dbReference>
<evidence type="ECO:0000256" key="1">
    <source>
        <dbReference type="ARBA" id="ARBA00007121"/>
    </source>
</evidence>
<keyword evidence="11" id="KW-1185">Reference proteome</keyword>
<gene>
    <name evidence="10" type="primary">norV</name>
    <name evidence="10" type="ORF">GFB47_12130</name>
</gene>
<keyword evidence="5" id="KW-0479">Metal-binding</keyword>
<evidence type="ECO:0000256" key="2">
    <source>
        <dbReference type="ARBA" id="ARBA00022448"/>
    </source>
</evidence>
<dbReference type="AlphaFoldDB" id="A0A5Q0TJI2"/>